<dbReference type="InterPro" id="IPR001357">
    <property type="entry name" value="BRCT_dom"/>
</dbReference>
<evidence type="ECO:0000313" key="4">
    <source>
        <dbReference type="Proteomes" id="UP000703269"/>
    </source>
</evidence>
<name>A0A9P3G4W3_9APHY</name>
<accession>A0A9P3G4W3</accession>
<feature type="region of interest" description="Disordered" evidence="1">
    <location>
        <begin position="221"/>
        <end position="318"/>
    </location>
</feature>
<dbReference type="Gene3D" id="1.10.10.60">
    <property type="entry name" value="Homeodomain-like"/>
    <property type="match status" value="1"/>
</dbReference>
<evidence type="ECO:0000313" key="3">
    <source>
        <dbReference type="EMBL" id="GJE88157.1"/>
    </source>
</evidence>
<keyword evidence="4" id="KW-1185">Reference proteome</keyword>
<gene>
    <name evidence="3" type="ORF">PsYK624_042400</name>
</gene>
<dbReference type="SUPFAM" id="SSF52113">
    <property type="entry name" value="BRCT domain"/>
    <property type="match status" value="1"/>
</dbReference>
<dbReference type="InterPro" id="IPR036420">
    <property type="entry name" value="BRCT_dom_sf"/>
</dbReference>
<dbReference type="Gene3D" id="3.40.50.10190">
    <property type="entry name" value="BRCT domain"/>
    <property type="match status" value="1"/>
</dbReference>
<sequence>MVHPSEVFKCNGRAIKFYIVTGPTEVDKELQVLKEGKAVELRAKIEAHGGRVVQDMKNAEIWIVSSAALKKYRMYCADSPRHRAEKPTFVRECVQQGRLVEEPVLKKKPMRGRYPGSKSSYTDSHKDILCQWMAVKIPDPASGGRLGKRVFQDFTENAEIFPNGRWALAAAHPWSSWRQHYRTHKAELDEMIDEYVKAWGRTADSKGTYVHDRRFNKRAGAIVKDENESSDDDDGDYSSPAEDAVDNSPEFVASEDEDEDYAEHLVVQNRGSPEAGPSRPAPRWRQSRAKVEAADGASAHGSSASAARYFVDLTMDED</sequence>
<organism evidence="3 4">
    <name type="scientific">Phanerochaete sordida</name>
    <dbReference type="NCBI Taxonomy" id="48140"/>
    <lineage>
        <taxon>Eukaryota</taxon>
        <taxon>Fungi</taxon>
        <taxon>Dikarya</taxon>
        <taxon>Basidiomycota</taxon>
        <taxon>Agaricomycotina</taxon>
        <taxon>Agaricomycetes</taxon>
        <taxon>Polyporales</taxon>
        <taxon>Phanerochaetaceae</taxon>
        <taxon>Phanerochaete</taxon>
    </lineage>
</organism>
<protein>
    <submittedName>
        <fullName evidence="3">Rap1 myb-like domain-containing protein</fullName>
    </submittedName>
</protein>
<evidence type="ECO:0000259" key="2">
    <source>
        <dbReference type="Pfam" id="PF16589"/>
    </source>
</evidence>
<dbReference type="AlphaFoldDB" id="A0A9P3G4W3"/>
<reference evidence="3 4" key="1">
    <citation type="submission" date="2021-08" db="EMBL/GenBank/DDBJ databases">
        <title>Draft Genome Sequence of Phanerochaete sordida strain YK-624.</title>
        <authorList>
            <person name="Mori T."/>
            <person name="Dohra H."/>
            <person name="Suzuki T."/>
            <person name="Kawagishi H."/>
            <person name="Hirai H."/>
        </authorList>
    </citation>
    <scope>NUCLEOTIDE SEQUENCE [LARGE SCALE GENOMIC DNA]</scope>
    <source>
        <strain evidence="3 4">YK-624</strain>
    </source>
</reference>
<dbReference type="CDD" id="cd11655">
    <property type="entry name" value="rap1_myb-like"/>
    <property type="match status" value="1"/>
</dbReference>
<dbReference type="EMBL" id="BPQB01000008">
    <property type="protein sequence ID" value="GJE88157.1"/>
    <property type="molecule type" value="Genomic_DNA"/>
</dbReference>
<evidence type="ECO:0000256" key="1">
    <source>
        <dbReference type="SAM" id="MobiDB-lite"/>
    </source>
</evidence>
<feature type="compositionally biased region" description="Low complexity" evidence="1">
    <location>
        <begin position="294"/>
        <end position="307"/>
    </location>
</feature>
<feature type="domain" description="BRCT" evidence="2">
    <location>
        <begin position="36"/>
        <end position="100"/>
    </location>
</feature>
<proteinExistence type="predicted"/>
<dbReference type="Pfam" id="PF16589">
    <property type="entry name" value="BRCT_2"/>
    <property type="match status" value="1"/>
</dbReference>
<dbReference type="OrthoDB" id="435460at2759"/>
<dbReference type="Proteomes" id="UP000703269">
    <property type="component" value="Unassembled WGS sequence"/>
</dbReference>
<comment type="caution">
    <text evidence="3">The sequence shown here is derived from an EMBL/GenBank/DDBJ whole genome shotgun (WGS) entry which is preliminary data.</text>
</comment>